<evidence type="ECO:0000259" key="2">
    <source>
        <dbReference type="Pfam" id="PF06580"/>
    </source>
</evidence>
<protein>
    <submittedName>
        <fullName evidence="3">Inner membrane protein ypdA</fullName>
    </submittedName>
</protein>
<dbReference type="Gene3D" id="3.30.565.10">
    <property type="entry name" value="Histidine kinase-like ATPase, C-terminal domain"/>
    <property type="match status" value="1"/>
</dbReference>
<keyword evidence="1" id="KW-0472">Membrane</keyword>
<dbReference type="RefSeq" id="WP_050640211.1">
    <property type="nucleotide sequence ID" value="NZ_CABKUE010000008.1"/>
</dbReference>
<dbReference type="Pfam" id="PF06580">
    <property type="entry name" value="His_kinase"/>
    <property type="match status" value="1"/>
</dbReference>
<gene>
    <name evidence="3" type="primary">ypdA_7</name>
    <name evidence="3" type="ORF">ERS852491_04839</name>
</gene>
<feature type="transmembrane region" description="Helical" evidence="1">
    <location>
        <begin position="20"/>
        <end position="39"/>
    </location>
</feature>
<dbReference type="PANTHER" id="PTHR34220">
    <property type="entry name" value="SENSOR HISTIDINE KINASE YPDA"/>
    <property type="match status" value="1"/>
</dbReference>
<dbReference type="GO" id="GO:0016020">
    <property type="term" value="C:membrane"/>
    <property type="evidence" value="ECO:0007669"/>
    <property type="project" value="InterPro"/>
</dbReference>
<dbReference type="InterPro" id="IPR050640">
    <property type="entry name" value="Bact_2-comp_sensor_kinase"/>
</dbReference>
<reference evidence="3 4" key="1">
    <citation type="submission" date="2015-09" db="EMBL/GenBank/DDBJ databases">
        <authorList>
            <consortium name="Pathogen Informatics"/>
        </authorList>
    </citation>
    <scope>NUCLEOTIDE SEQUENCE [LARGE SCALE GENOMIC DNA]</scope>
    <source>
        <strain evidence="3 4">2789STDY5834876</strain>
    </source>
</reference>
<evidence type="ECO:0000313" key="3">
    <source>
        <dbReference type="EMBL" id="CUP31521.1"/>
    </source>
</evidence>
<dbReference type="STRING" id="39482.ERS852491_04839"/>
<dbReference type="EMBL" id="CYZU01000081">
    <property type="protein sequence ID" value="CUP31521.1"/>
    <property type="molecule type" value="Genomic_DNA"/>
</dbReference>
<evidence type="ECO:0000256" key="1">
    <source>
        <dbReference type="SAM" id="Phobius"/>
    </source>
</evidence>
<sequence length="575" mass="67240">MKFLKQKRPYSIKKFLYRYFLLLFLCTSAVLIFYCVVFMKSYSDQMSSNAAARIDYYSSSLETEMKKCTSFEQKLCYSDSSFQLLTIKNLKDTDKVILHYNVTEMLKRQVAPYECIFIFDQDRRVSTYAAGESFSADEKQYIYQLKDHLREYWLDENQTSYNKWIVFQDAHNSVLMKALKVRDVYVCTTIDLENFDLLTYNESEDNPVQFGFFNNTEILTNQISVTEAGMDLTNLAYPKNPFFSNYYIMTTPIEETDISMFCLVYSDYMGDFAKVSILVFVLAAFVTCIIIVYTFYSFHKILLYPLDQINAATKHLEQNDPASFLSDSHSNIIEYQNINNALSNLIEQKITLTNEKQAEAFEKDHARLQYYQMQTRSHFFINCLKSLYNMLESKEYEKMQRMIIAFSNHLRYIFHDNLKLVTLQSELAEVNDYYNIILLDRVSPFILNTQVDETLLPYRVPSLIIQTFLENTAKYNRESGSLLIFDIKIERAELNGKPVMQIMLSDNGTGYDQETLDRLNSSENDLFARKHVGISNLKRRIALIYKTDYQFAFYNKPAGGACGLLYLPLIEAPQL</sequence>
<proteinExistence type="predicted"/>
<keyword evidence="1" id="KW-0812">Transmembrane</keyword>
<feature type="transmembrane region" description="Helical" evidence="1">
    <location>
        <begin position="275"/>
        <end position="296"/>
    </location>
</feature>
<dbReference type="InterPro" id="IPR036890">
    <property type="entry name" value="HATPase_C_sf"/>
</dbReference>
<dbReference type="AlphaFoldDB" id="A0A174M8N4"/>
<evidence type="ECO:0000313" key="4">
    <source>
        <dbReference type="Proteomes" id="UP000095544"/>
    </source>
</evidence>
<organism evidence="3 4">
    <name type="scientific">Faecalicatena contorta</name>
    <dbReference type="NCBI Taxonomy" id="39482"/>
    <lineage>
        <taxon>Bacteria</taxon>
        <taxon>Bacillati</taxon>
        <taxon>Bacillota</taxon>
        <taxon>Clostridia</taxon>
        <taxon>Lachnospirales</taxon>
        <taxon>Lachnospiraceae</taxon>
        <taxon>Faecalicatena</taxon>
    </lineage>
</organism>
<dbReference type="Proteomes" id="UP000095544">
    <property type="component" value="Unassembled WGS sequence"/>
</dbReference>
<dbReference type="OrthoDB" id="759642at2"/>
<dbReference type="SUPFAM" id="SSF55874">
    <property type="entry name" value="ATPase domain of HSP90 chaperone/DNA topoisomerase II/histidine kinase"/>
    <property type="match status" value="1"/>
</dbReference>
<dbReference type="GO" id="GO:0000155">
    <property type="term" value="F:phosphorelay sensor kinase activity"/>
    <property type="evidence" value="ECO:0007669"/>
    <property type="project" value="InterPro"/>
</dbReference>
<dbReference type="InterPro" id="IPR010559">
    <property type="entry name" value="Sig_transdc_His_kin_internal"/>
</dbReference>
<keyword evidence="1" id="KW-1133">Transmembrane helix</keyword>
<accession>A0A174M8N4</accession>
<feature type="domain" description="Signal transduction histidine kinase internal region" evidence="2">
    <location>
        <begin position="366"/>
        <end position="436"/>
    </location>
</feature>
<name>A0A174M8N4_9FIRM</name>
<dbReference type="PANTHER" id="PTHR34220:SF7">
    <property type="entry name" value="SENSOR HISTIDINE KINASE YPDA"/>
    <property type="match status" value="1"/>
</dbReference>